<dbReference type="GeneID" id="105263427"/>
<dbReference type="Gene3D" id="3.90.79.10">
    <property type="entry name" value="Nucleoside Triphosphate Pyrophosphohydrolase"/>
    <property type="match status" value="1"/>
</dbReference>
<sequence length="365" mass="42153">MMKPWRDAATIILAARQQQKINQVLTPAVFQYDYELLGLKRQKNASFMPGKHVFPGGTVDPADTDLRWQNLYSRFGFDLTSFSSLVPSATMRPMIFKSRRNELPREVSLRISAIRETFEECGILLCRQSRKKGIWSEWAETFGVDKTERKTWQERVHNDATEFYKMCEGLHCFPDVWALHEWSNWLTPPYIPGKRFDTIFFLACMRSTPETECELSEIEELRWDGPGNLINPTAKVSLAPPQHYEIGRIAKFESIDNLLDFAVERSKIGCQLICPVRAKLSDGMVFLLPGDSMYPKETNFLEKQDLDFTTMTIAEFRSTSESKNRMEVYDVEVKRVVSENIERGDGHLNPLPLETVHVKPRVSKL</sequence>
<accession>A0A0C9R086</accession>
<dbReference type="InterPro" id="IPR015797">
    <property type="entry name" value="NUDIX_hydrolase-like_dom_sf"/>
</dbReference>
<dbReference type="OrthoDB" id="1695362at2759"/>
<comment type="similarity">
    <text evidence="3">Belongs to the Nudix hydrolase family.</text>
</comment>
<evidence type="ECO:0000256" key="3">
    <source>
        <dbReference type="ARBA" id="ARBA00005582"/>
    </source>
</evidence>
<evidence type="ECO:0000256" key="4">
    <source>
        <dbReference type="ARBA" id="ARBA00022723"/>
    </source>
</evidence>
<dbReference type="CDD" id="cd18870">
    <property type="entry name" value="NUDIX_AcylCoAdiphos_Nudt19"/>
    <property type="match status" value="1"/>
</dbReference>
<dbReference type="InterPro" id="IPR039121">
    <property type="entry name" value="NUDT19"/>
</dbReference>
<evidence type="ECO:0000313" key="9">
    <source>
        <dbReference type="EMBL" id="JAG70003.1"/>
    </source>
</evidence>
<evidence type="ECO:0000256" key="5">
    <source>
        <dbReference type="ARBA" id="ARBA00022801"/>
    </source>
</evidence>
<dbReference type="GO" id="GO:0016818">
    <property type="term" value="F:hydrolase activity, acting on acid anhydrides, in phosphorus-containing anhydrides"/>
    <property type="evidence" value="ECO:0007669"/>
    <property type="project" value="InterPro"/>
</dbReference>
<name>A0A0C9R086_9HYME</name>
<keyword evidence="10" id="KW-1185">Reference proteome</keyword>
<evidence type="ECO:0000256" key="1">
    <source>
        <dbReference type="ARBA" id="ARBA00001936"/>
    </source>
</evidence>
<dbReference type="SUPFAM" id="SSF55811">
    <property type="entry name" value="Nudix"/>
    <property type="match status" value="1"/>
</dbReference>
<reference evidence="9" key="1">
    <citation type="submission" date="2015-01" db="EMBL/GenBank/DDBJ databases">
        <title>Transcriptome Assembly of Fopius arisanus.</title>
        <authorList>
            <person name="Geib S."/>
        </authorList>
    </citation>
    <scope>NUCLEOTIDE SEQUENCE</scope>
</reference>
<dbReference type="EMBL" id="GBYB01000236">
    <property type="protein sequence ID" value="JAG70003.1"/>
    <property type="molecule type" value="Transcribed_RNA"/>
</dbReference>
<reference evidence="11" key="2">
    <citation type="submission" date="2025-04" db="UniProtKB">
        <authorList>
            <consortium name="RefSeq"/>
        </authorList>
    </citation>
    <scope>IDENTIFICATION</scope>
    <source>
        <strain evidence="11">USDA-PBARC FA_bdor</strain>
        <tissue evidence="11">Whole organism</tissue>
    </source>
</reference>
<comment type="cofactor">
    <cofactor evidence="1">
        <name>Mn(2+)</name>
        <dbReference type="ChEBI" id="CHEBI:29035"/>
    </cofactor>
</comment>
<dbReference type="PANTHER" id="PTHR12318:SF0">
    <property type="entry name" value="ACYL-COENZYME A DIPHOSPHATASE NUDT19"/>
    <property type="match status" value="1"/>
</dbReference>
<dbReference type="KEGG" id="fas:105263427"/>
<dbReference type="PANTHER" id="PTHR12318">
    <property type="entry name" value="TESTOSTERONE-REGULATED PROTEIN RP2"/>
    <property type="match status" value="1"/>
</dbReference>
<gene>
    <name evidence="9" type="primary">nudt19</name>
    <name evidence="11" type="synonym">LOC105263427</name>
    <name evidence="9" type="ORF">g.29346</name>
</gene>
<dbReference type="AlphaFoldDB" id="A0A0C9R086"/>
<evidence type="ECO:0000259" key="8">
    <source>
        <dbReference type="PROSITE" id="PS51462"/>
    </source>
</evidence>
<keyword evidence="4" id="KW-0479">Metal-binding</keyword>
<dbReference type="RefSeq" id="XP_011297940.1">
    <property type="nucleotide sequence ID" value="XM_011299638.1"/>
</dbReference>
<proteinExistence type="inferred from homology"/>
<evidence type="ECO:0000313" key="10">
    <source>
        <dbReference type="Proteomes" id="UP000694866"/>
    </source>
</evidence>
<keyword evidence="6" id="KW-0460">Magnesium</keyword>
<evidence type="ECO:0000256" key="7">
    <source>
        <dbReference type="ARBA" id="ARBA00023211"/>
    </source>
</evidence>
<keyword evidence="5" id="KW-0378">Hydrolase</keyword>
<evidence type="ECO:0000313" key="11">
    <source>
        <dbReference type="RefSeq" id="XP_011297940.1"/>
    </source>
</evidence>
<feature type="domain" description="Nudix hydrolase" evidence="8">
    <location>
        <begin position="4"/>
        <end position="249"/>
    </location>
</feature>
<evidence type="ECO:0000256" key="2">
    <source>
        <dbReference type="ARBA" id="ARBA00001946"/>
    </source>
</evidence>
<dbReference type="Proteomes" id="UP000694866">
    <property type="component" value="Unplaced"/>
</dbReference>
<keyword evidence="7" id="KW-0464">Manganese</keyword>
<dbReference type="PROSITE" id="PS51462">
    <property type="entry name" value="NUDIX"/>
    <property type="match status" value="1"/>
</dbReference>
<accession>A0A9R1SVI4</accession>
<dbReference type="GO" id="GO:0046872">
    <property type="term" value="F:metal ion binding"/>
    <property type="evidence" value="ECO:0007669"/>
    <property type="project" value="UniProtKB-KW"/>
</dbReference>
<organism evidence="9">
    <name type="scientific">Fopius arisanus</name>
    <dbReference type="NCBI Taxonomy" id="64838"/>
    <lineage>
        <taxon>Eukaryota</taxon>
        <taxon>Metazoa</taxon>
        <taxon>Ecdysozoa</taxon>
        <taxon>Arthropoda</taxon>
        <taxon>Hexapoda</taxon>
        <taxon>Insecta</taxon>
        <taxon>Pterygota</taxon>
        <taxon>Neoptera</taxon>
        <taxon>Endopterygota</taxon>
        <taxon>Hymenoptera</taxon>
        <taxon>Apocrita</taxon>
        <taxon>Ichneumonoidea</taxon>
        <taxon>Braconidae</taxon>
        <taxon>Opiinae</taxon>
        <taxon>Fopius</taxon>
    </lineage>
</organism>
<dbReference type="GO" id="GO:0005739">
    <property type="term" value="C:mitochondrion"/>
    <property type="evidence" value="ECO:0007669"/>
    <property type="project" value="TreeGrafter"/>
</dbReference>
<comment type="cofactor">
    <cofactor evidence="2">
        <name>Mg(2+)</name>
        <dbReference type="ChEBI" id="CHEBI:18420"/>
    </cofactor>
</comment>
<dbReference type="InterPro" id="IPR000086">
    <property type="entry name" value="NUDIX_hydrolase_dom"/>
</dbReference>
<evidence type="ECO:0000256" key="6">
    <source>
        <dbReference type="ARBA" id="ARBA00022842"/>
    </source>
</evidence>
<protein>
    <submittedName>
        <fullName evidence="11">Nucleoside diphosphate-linked moiety X motif 19, mitochondrial</fullName>
    </submittedName>
    <submittedName>
        <fullName evidence="9">Nudt19 protein</fullName>
    </submittedName>
</protein>